<reference evidence="1" key="1">
    <citation type="journal article" date="2021" name="Sci. Adv.">
        <title>The American lobster genome reveals insights on longevity, neural, and immune adaptations.</title>
        <authorList>
            <person name="Polinski J.M."/>
            <person name="Zimin A.V."/>
            <person name="Clark K.F."/>
            <person name="Kohn A.B."/>
            <person name="Sadowski N."/>
            <person name="Timp W."/>
            <person name="Ptitsyn A."/>
            <person name="Khanna P."/>
            <person name="Romanova D.Y."/>
            <person name="Williams P."/>
            <person name="Greenwood S.J."/>
            <person name="Moroz L.L."/>
            <person name="Walt D.R."/>
            <person name="Bodnar A.G."/>
        </authorList>
    </citation>
    <scope>NUCLEOTIDE SEQUENCE</scope>
    <source>
        <strain evidence="1">GMGI-L3</strain>
    </source>
</reference>
<proteinExistence type="predicted"/>
<keyword evidence="2" id="KW-1185">Reference proteome</keyword>
<comment type="caution">
    <text evidence="1">The sequence shown here is derived from an EMBL/GenBank/DDBJ whole genome shotgun (WGS) entry which is preliminary data.</text>
</comment>
<dbReference type="Proteomes" id="UP000747542">
    <property type="component" value="Unassembled WGS sequence"/>
</dbReference>
<name>A0A8J5NEU4_HOMAM</name>
<dbReference type="AlphaFoldDB" id="A0A8J5NEU4"/>
<gene>
    <name evidence="1" type="ORF">Hamer_G029354</name>
</gene>
<protein>
    <submittedName>
        <fullName evidence="1">Uncharacterized protein</fullName>
    </submittedName>
</protein>
<evidence type="ECO:0000313" key="2">
    <source>
        <dbReference type="Proteomes" id="UP000747542"/>
    </source>
</evidence>
<organism evidence="1 2">
    <name type="scientific">Homarus americanus</name>
    <name type="common">American lobster</name>
    <dbReference type="NCBI Taxonomy" id="6706"/>
    <lineage>
        <taxon>Eukaryota</taxon>
        <taxon>Metazoa</taxon>
        <taxon>Ecdysozoa</taxon>
        <taxon>Arthropoda</taxon>
        <taxon>Crustacea</taxon>
        <taxon>Multicrustacea</taxon>
        <taxon>Malacostraca</taxon>
        <taxon>Eumalacostraca</taxon>
        <taxon>Eucarida</taxon>
        <taxon>Decapoda</taxon>
        <taxon>Pleocyemata</taxon>
        <taxon>Astacidea</taxon>
        <taxon>Nephropoidea</taxon>
        <taxon>Nephropidae</taxon>
        <taxon>Homarus</taxon>
    </lineage>
</organism>
<evidence type="ECO:0000313" key="1">
    <source>
        <dbReference type="EMBL" id="KAG7178300.1"/>
    </source>
</evidence>
<dbReference type="EMBL" id="JAHLQT010000105">
    <property type="protein sequence ID" value="KAG7178300.1"/>
    <property type="molecule type" value="Genomic_DNA"/>
</dbReference>
<feature type="non-terminal residue" evidence="1">
    <location>
        <position position="62"/>
    </location>
</feature>
<dbReference type="PROSITE" id="PS51257">
    <property type="entry name" value="PROKAR_LIPOPROTEIN"/>
    <property type="match status" value="1"/>
</dbReference>
<sequence>MRGRDDSSQHHHPVKGSAGINAIFGMSLSGCHSRDVTVQVEMTAPNITTQLRAVQGSMPSSG</sequence>
<accession>A0A8J5NEU4</accession>